<name>A0ABR2B2P6_9ROSI</name>
<organism evidence="1 2">
    <name type="scientific">Hibiscus sabdariffa</name>
    <name type="common">roselle</name>
    <dbReference type="NCBI Taxonomy" id="183260"/>
    <lineage>
        <taxon>Eukaryota</taxon>
        <taxon>Viridiplantae</taxon>
        <taxon>Streptophyta</taxon>
        <taxon>Embryophyta</taxon>
        <taxon>Tracheophyta</taxon>
        <taxon>Spermatophyta</taxon>
        <taxon>Magnoliopsida</taxon>
        <taxon>eudicotyledons</taxon>
        <taxon>Gunneridae</taxon>
        <taxon>Pentapetalae</taxon>
        <taxon>rosids</taxon>
        <taxon>malvids</taxon>
        <taxon>Malvales</taxon>
        <taxon>Malvaceae</taxon>
        <taxon>Malvoideae</taxon>
        <taxon>Hibiscus</taxon>
    </lineage>
</organism>
<keyword evidence="2" id="KW-1185">Reference proteome</keyword>
<comment type="caution">
    <text evidence="1">The sequence shown here is derived from an EMBL/GenBank/DDBJ whole genome shotgun (WGS) entry which is preliminary data.</text>
</comment>
<evidence type="ECO:0000313" key="1">
    <source>
        <dbReference type="EMBL" id="KAK8500822.1"/>
    </source>
</evidence>
<evidence type="ECO:0008006" key="3">
    <source>
        <dbReference type="Google" id="ProtNLM"/>
    </source>
</evidence>
<evidence type="ECO:0000313" key="2">
    <source>
        <dbReference type="Proteomes" id="UP001472677"/>
    </source>
</evidence>
<accession>A0ABR2B2P6</accession>
<proteinExistence type="predicted"/>
<gene>
    <name evidence="1" type="ORF">V6N12_021031</name>
</gene>
<reference evidence="1 2" key="1">
    <citation type="journal article" date="2024" name="G3 (Bethesda)">
        <title>Genome assembly of Hibiscus sabdariffa L. provides insights into metabolisms of medicinal natural products.</title>
        <authorList>
            <person name="Kim T."/>
        </authorList>
    </citation>
    <scope>NUCLEOTIDE SEQUENCE [LARGE SCALE GENOMIC DNA]</scope>
    <source>
        <strain evidence="1">TK-2024</strain>
        <tissue evidence="1">Old leaves</tissue>
    </source>
</reference>
<protein>
    <recommendedName>
        <fullName evidence="3">RNase H type-1 domain-containing protein</fullName>
    </recommendedName>
</protein>
<sequence length="69" mass="7827">MIRQPLLKRHVVEYYMMSPRILESCSQALQPLLKQTSQNLCRLDRGMSVTWIPHSCNSVANALAKPCIG</sequence>
<dbReference type="Proteomes" id="UP001472677">
    <property type="component" value="Unassembled WGS sequence"/>
</dbReference>
<dbReference type="EMBL" id="JBBPBM010000206">
    <property type="protein sequence ID" value="KAK8500822.1"/>
    <property type="molecule type" value="Genomic_DNA"/>
</dbReference>